<name>A0A101JB27_9ACTN</name>
<dbReference type="InterPro" id="IPR006016">
    <property type="entry name" value="UspA"/>
</dbReference>
<evidence type="ECO:0000259" key="2">
    <source>
        <dbReference type="Pfam" id="PF00582"/>
    </source>
</evidence>
<dbReference type="Proteomes" id="UP000053244">
    <property type="component" value="Unassembled WGS sequence"/>
</dbReference>
<gene>
    <name evidence="3" type="ORF">ADL15_45875</name>
</gene>
<dbReference type="EMBL" id="LLZH01000331">
    <property type="protein sequence ID" value="KUL23505.1"/>
    <property type="molecule type" value="Genomic_DNA"/>
</dbReference>
<dbReference type="InterPro" id="IPR006015">
    <property type="entry name" value="Universal_stress_UspA"/>
</dbReference>
<feature type="domain" description="UspA" evidence="2">
    <location>
        <begin position="6"/>
        <end position="140"/>
    </location>
</feature>
<dbReference type="AlphaFoldDB" id="A0A101JB27"/>
<dbReference type="InterPro" id="IPR014729">
    <property type="entry name" value="Rossmann-like_a/b/a_fold"/>
</dbReference>
<dbReference type="RefSeq" id="WP_067706132.1">
    <property type="nucleotide sequence ID" value="NZ_LLZH01000331.1"/>
</dbReference>
<evidence type="ECO:0000256" key="1">
    <source>
        <dbReference type="ARBA" id="ARBA00008791"/>
    </source>
</evidence>
<evidence type="ECO:0000313" key="4">
    <source>
        <dbReference type="Proteomes" id="UP000053244"/>
    </source>
</evidence>
<dbReference type="OrthoDB" id="4867015at2"/>
<comment type="caution">
    <text evidence="3">The sequence shown here is derived from an EMBL/GenBank/DDBJ whole genome shotgun (WGS) entry which is preliminary data.</text>
</comment>
<dbReference type="Pfam" id="PF00582">
    <property type="entry name" value="Usp"/>
    <property type="match status" value="1"/>
</dbReference>
<protein>
    <recommendedName>
        <fullName evidence="2">UspA domain-containing protein</fullName>
    </recommendedName>
</protein>
<sequence length="159" mass="16907">MKNHLIVVGVDGSDSGRRALEWAAREAAGRDTAVQAVLAWSWDGVEADVLTATSPEEEHRQATAVLERQVQAVIAEHGSHLPIAAETVEGRPADVLIAMARGADLLVLGSHGHSRLRHSVLGSVSEACIRRATCPVVVIPTHLGESVPDREPAVRAAQR</sequence>
<dbReference type="SUPFAM" id="SSF52402">
    <property type="entry name" value="Adenine nucleotide alpha hydrolases-like"/>
    <property type="match status" value="1"/>
</dbReference>
<organism evidence="3 4">
    <name type="scientific">Actinoplanes awajinensis subsp. mycoplanecinus</name>
    <dbReference type="NCBI Taxonomy" id="135947"/>
    <lineage>
        <taxon>Bacteria</taxon>
        <taxon>Bacillati</taxon>
        <taxon>Actinomycetota</taxon>
        <taxon>Actinomycetes</taxon>
        <taxon>Micromonosporales</taxon>
        <taxon>Micromonosporaceae</taxon>
        <taxon>Actinoplanes</taxon>
    </lineage>
</organism>
<dbReference type="PANTHER" id="PTHR46553:SF3">
    <property type="entry name" value="ADENINE NUCLEOTIDE ALPHA HYDROLASES-LIKE SUPERFAMILY PROTEIN"/>
    <property type="match status" value="1"/>
</dbReference>
<dbReference type="Gene3D" id="3.40.50.620">
    <property type="entry name" value="HUPs"/>
    <property type="match status" value="1"/>
</dbReference>
<dbReference type="PRINTS" id="PR01438">
    <property type="entry name" value="UNVRSLSTRESS"/>
</dbReference>
<evidence type="ECO:0000313" key="3">
    <source>
        <dbReference type="EMBL" id="KUL23505.1"/>
    </source>
</evidence>
<dbReference type="PANTHER" id="PTHR46553">
    <property type="entry name" value="ADENINE NUCLEOTIDE ALPHA HYDROLASES-LIKE SUPERFAMILY PROTEIN"/>
    <property type="match status" value="1"/>
</dbReference>
<dbReference type="CDD" id="cd23659">
    <property type="entry name" value="USP_At3g01520-like"/>
    <property type="match status" value="1"/>
</dbReference>
<accession>A0A101JB27</accession>
<comment type="similarity">
    <text evidence="1">Belongs to the universal stress protein A family.</text>
</comment>
<reference evidence="3 4" key="1">
    <citation type="submission" date="2015-10" db="EMBL/GenBank/DDBJ databases">
        <authorList>
            <person name="Gilbert D.G."/>
        </authorList>
    </citation>
    <scope>NUCLEOTIDE SEQUENCE [LARGE SCALE GENOMIC DNA]</scope>
    <source>
        <strain evidence="3 4">NRRL B-16712</strain>
    </source>
</reference>
<keyword evidence="4" id="KW-1185">Reference proteome</keyword>
<proteinExistence type="inferred from homology"/>